<reference evidence="3 4" key="1">
    <citation type="journal article" date="2024" name="Plant Biotechnol. J.">
        <title>Dendrobium thyrsiflorum genome and its molecular insights into genes involved in important horticultural traits.</title>
        <authorList>
            <person name="Chen B."/>
            <person name="Wang J.Y."/>
            <person name="Zheng P.J."/>
            <person name="Li K.L."/>
            <person name="Liang Y.M."/>
            <person name="Chen X.F."/>
            <person name="Zhang C."/>
            <person name="Zhao X."/>
            <person name="He X."/>
            <person name="Zhang G.Q."/>
            <person name="Liu Z.J."/>
            <person name="Xu Q."/>
        </authorList>
    </citation>
    <scope>NUCLEOTIDE SEQUENCE [LARGE SCALE GENOMIC DNA]</scope>
    <source>
        <strain evidence="3">GZMU011</strain>
    </source>
</reference>
<dbReference type="Proteomes" id="UP001552299">
    <property type="component" value="Unassembled WGS sequence"/>
</dbReference>
<comment type="caution">
    <text evidence="3">The sequence shown here is derived from an EMBL/GenBank/DDBJ whole genome shotgun (WGS) entry which is preliminary data.</text>
</comment>
<proteinExistence type="inferred from homology"/>
<evidence type="ECO:0000313" key="4">
    <source>
        <dbReference type="Proteomes" id="UP001552299"/>
    </source>
</evidence>
<evidence type="ECO:0000256" key="2">
    <source>
        <dbReference type="SAM" id="Phobius"/>
    </source>
</evidence>
<organism evidence="3 4">
    <name type="scientific">Dendrobium thyrsiflorum</name>
    <name type="common">Pinecone-like raceme dendrobium</name>
    <name type="synonym">Orchid</name>
    <dbReference type="NCBI Taxonomy" id="117978"/>
    <lineage>
        <taxon>Eukaryota</taxon>
        <taxon>Viridiplantae</taxon>
        <taxon>Streptophyta</taxon>
        <taxon>Embryophyta</taxon>
        <taxon>Tracheophyta</taxon>
        <taxon>Spermatophyta</taxon>
        <taxon>Magnoliopsida</taxon>
        <taxon>Liliopsida</taxon>
        <taxon>Asparagales</taxon>
        <taxon>Orchidaceae</taxon>
        <taxon>Epidendroideae</taxon>
        <taxon>Malaxideae</taxon>
        <taxon>Dendrobiinae</taxon>
        <taxon>Dendrobium</taxon>
    </lineage>
</organism>
<evidence type="ECO:0008006" key="5">
    <source>
        <dbReference type="Google" id="ProtNLM"/>
    </source>
</evidence>
<dbReference type="InterPro" id="IPR001865">
    <property type="entry name" value="Ribosomal_uS2"/>
</dbReference>
<comment type="similarity">
    <text evidence="1">Belongs to the universal ribosomal protein uS2 family.</text>
</comment>
<feature type="transmembrane region" description="Helical" evidence="2">
    <location>
        <begin position="31"/>
        <end position="57"/>
    </location>
</feature>
<keyword evidence="2" id="KW-0812">Transmembrane</keyword>
<dbReference type="Gene3D" id="3.40.50.10490">
    <property type="entry name" value="Glucose-6-phosphate isomerase like protein, domain 1"/>
    <property type="match status" value="1"/>
</dbReference>
<gene>
    <name evidence="3" type="ORF">M5K25_010695</name>
</gene>
<keyword evidence="2" id="KW-1133">Transmembrane helix</keyword>
<dbReference type="SUPFAM" id="SSF52313">
    <property type="entry name" value="Ribosomal protein S2"/>
    <property type="match status" value="1"/>
</dbReference>
<dbReference type="Pfam" id="PF00318">
    <property type="entry name" value="Ribosomal_S2"/>
    <property type="match status" value="1"/>
</dbReference>
<sequence>MMEAGVHFGHGTNKWNPRMAPYISAKRKVLAIFWTLFLSSGMVLDVQYLFGWCAFLMDISMRLRLEKKDRSKDLCIGRRGDARMYLDNSCSYQKKHGLQFVL</sequence>
<keyword evidence="2" id="KW-0472">Membrane</keyword>
<protein>
    <recommendedName>
        <fullName evidence="5">30S ribosomal protein S2, chloroplastic</fullName>
    </recommendedName>
</protein>
<dbReference type="AlphaFoldDB" id="A0ABD0V7J7"/>
<evidence type="ECO:0000256" key="1">
    <source>
        <dbReference type="ARBA" id="ARBA00006242"/>
    </source>
</evidence>
<dbReference type="InterPro" id="IPR023591">
    <property type="entry name" value="Ribosomal_uS2_flav_dom_sf"/>
</dbReference>
<evidence type="ECO:0000313" key="3">
    <source>
        <dbReference type="EMBL" id="KAL0918672.1"/>
    </source>
</evidence>
<accession>A0ABD0V7J7</accession>
<keyword evidence="4" id="KW-1185">Reference proteome</keyword>
<dbReference type="EMBL" id="JANQDX010000009">
    <property type="protein sequence ID" value="KAL0918672.1"/>
    <property type="molecule type" value="Genomic_DNA"/>
</dbReference>
<name>A0ABD0V7J7_DENTH</name>